<keyword evidence="1" id="KW-0347">Helicase</keyword>
<feature type="region of interest" description="Disordered" evidence="2">
    <location>
        <begin position="87"/>
        <end position="148"/>
    </location>
</feature>
<evidence type="ECO:0000313" key="4">
    <source>
        <dbReference type="EMBL" id="KAF3955699.1"/>
    </source>
</evidence>
<dbReference type="EC" id="3.6.4.12" evidence="1"/>
<keyword evidence="1" id="KW-0378">Hydrolase</keyword>
<evidence type="ECO:0000256" key="1">
    <source>
        <dbReference type="RuleBase" id="RU363048"/>
    </source>
</evidence>
<dbReference type="AlphaFoldDB" id="A0A8J4QZF3"/>
<dbReference type="InterPro" id="IPR010339">
    <property type="entry name" value="TIP49_P-loop"/>
</dbReference>
<dbReference type="Pfam" id="PF06068">
    <property type="entry name" value="TIP49"/>
    <property type="match status" value="1"/>
</dbReference>
<keyword evidence="1" id="KW-0805">Transcription regulation</keyword>
<dbReference type="SUPFAM" id="SSF50249">
    <property type="entry name" value="Nucleic acid-binding proteins"/>
    <property type="match status" value="1"/>
</dbReference>
<dbReference type="Gene3D" id="2.40.50.360">
    <property type="entry name" value="RuvB-like helicase, domain II"/>
    <property type="match status" value="1"/>
</dbReference>
<proteinExistence type="inferred from homology"/>
<keyword evidence="1" id="KW-0804">Transcription</keyword>
<accession>A0A8J4QZF3</accession>
<comment type="catalytic activity">
    <reaction evidence="1">
        <text>ATP + H2O = ADP + phosphate + H(+)</text>
        <dbReference type="Rhea" id="RHEA:13065"/>
        <dbReference type="ChEBI" id="CHEBI:15377"/>
        <dbReference type="ChEBI" id="CHEBI:15378"/>
        <dbReference type="ChEBI" id="CHEBI:30616"/>
        <dbReference type="ChEBI" id="CHEBI:43474"/>
        <dbReference type="ChEBI" id="CHEBI:456216"/>
        <dbReference type="EC" id="3.6.4.12"/>
    </reaction>
</comment>
<dbReference type="Proteomes" id="UP000737018">
    <property type="component" value="Unassembled WGS sequence"/>
</dbReference>
<keyword evidence="5" id="KW-1185">Reference proteome</keyword>
<dbReference type="GO" id="GO:0016787">
    <property type="term" value="F:hydrolase activity"/>
    <property type="evidence" value="ECO:0007669"/>
    <property type="project" value="UniProtKB-KW"/>
</dbReference>
<dbReference type="EMBL" id="JRKL02003298">
    <property type="protein sequence ID" value="KAF3955699.1"/>
    <property type="molecule type" value="Genomic_DNA"/>
</dbReference>
<dbReference type="PANTHER" id="PTHR11093">
    <property type="entry name" value="RUVB-RELATED REPTIN AND PONTIN"/>
    <property type="match status" value="1"/>
</dbReference>
<name>A0A8J4QZF3_9ROSI</name>
<evidence type="ECO:0000313" key="5">
    <source>
        <dbReference type="Proteomes" id="UP000737018"/>
    </source>
</evidence>
<protein>
    <recommendedName>
        <fullName evidence="1">RuvB-like helicase</fullName>
        <ecNumber evidence="1">3.6.4.12</ecNumber>
    </recommendedName>
</protein>
<keyword evidence="1" id="KW-0539">Nucleus</keyword>
<feature type="compositionally biased region" description="Polar residues" evidence="2">
    <location>
        <begin position="92"/>
        <end position="120"/>
    </location>
</feature>
<keyword evidence="1" id="KW-0547">Nucleotide-binding</keyword>
<dbReference type="InterPro" id="IPR027238">
    <property type="entry name" value="RuvB-like"/>
</dbReference>
<gene>
    <name evidence="4" type="ORF">CMV_019112</name>
</gene>
<sequence length="148" mass="16581">MLQVAVGDVIYIEANSGAVKRVGRSDAFATEFDLEPEEYVPLPQGEVHKKKEIVQDAITNVKQQCSDFVMTRNIQCREMTEDVQRQMAGLNFQDNKNASAYNNYPSVGHQNQRSNSQQQADPRPQAPSYQPPEQPTMPGYGPSQADYS</sequence>
<comment type="similarity">
    <text evidence="1">Belongs to the RuvB family.</text>
</comment>
<organism evidence="4 5">
    <name type="scientific">Castanea mollissima</name>
    <name type="common">Chinese chestnut</name>
    <dbReference type="NCBI Taxonomy" id="60419"/>
    <lineage>
        <taxon>Eukaryota</taxon>
        <taxon>Viridiplantae</taxon>
        <taxon>Streptophyta</taxon>
        <taxon>Embryophyta</taxon>
        <taxon>Tracheophyta</taxon>
        <taxon>Spermatophyta</taxon>
        <taxon>Magnoliopsida</taxon>
        <taxon>eudicotyledons</taxon>
        <taxon>Gunneridae</taxon>
        <taxon>Pentapetalae</taxon>
        <taxon>rosids</taxon>
        <taxon>fabids</taxon>
        <taxon>Fagales</taxon>
        <taxon>Fagaceae</taxon>
        <taxon>Castanea</taxon>
    </lineage>
</organism>
<dbReference type="GO" id="GO:0003678">
    <property type="term" value="F:DNA helicase activity"/>
    <property type="evidence" value="ECO:0007669"/>
    <property type="project" value="UniProtKB-EC"/>
</dbReference>
<dbReference type="InterPro" id="IPR042487">
    <property type="entry name" value="RuvBL1/2_DNA/RNA_bd_dom"/>
</dbReference>
<comment type="caution">
    <text evidence="4">The sequence shown here is derived from an EMBL/GenBank/DDBJ whole genome shotgun (WGS) entry which is preliminary data.</text>
</comment>
<reference evidence="4" key="1">
    <citation type="submission" date="2020-03" db="EMBL/GenBank/DDBJ databases">
        <title>Castanea mollissima Vanexum genome sequencing.</title>
        <authorList>
            <person name="Staton M."/>
        </authorList>
    </citation>
    <scope>NUCLEOTIDE SEQUENCE</scope>
    <source>
        <tissue evidence="4">Leaf</tissue>
    </source>
</reference>
<evidence type="ECO:0000256" key="2">
    <source>
        <dbReference type="SAM" id="MobiDB-lite"/>
    </source>
</evidence>
<dbReference type="OrthoDB" id="10060499at2759"/>
<feature type="domain" description="TIP49 P-loop" evidence="3">
    <location>
        <begin position="3"/>
        <end position="82"/>
    </location>
</feature>
<keyword evidence="1" id="KW-0067">ATP-binding</keyword>
<evidence type="ECO:0000259" key="3">
    <source>
        <dbReference type="Pfam" id="PF06068"/>
    </source>
</evidence>
<dbReference type="InterPro" id="IPR012340">
    <property type="entry name" value="NA-bd_OB-fold"/>
</dbReference>
<dbReference type="GO" id="GO:0005524">
    <property type="term" value="F:ATP binding"/>
    <property type="evidence" value="ECO:0007669"/>
    <property type="project" value="UniProtKB-KW"/>
</dbReference>